<dbReference type="PROSITE" id="PS51819">
    <property type="entry name" value="VOC"/>
    <property type="match status" value="2"/>
</dbReference>
<comment type="caution">
    <text evidence="2">The sequence shown here is derived from an EMBL/GenBank/DDBJ whole genome shotgun (WGS) entry which is preliminary data.</text>
</comment>
<dbReference type="InterPro" id="IPR004360">
    <property type="entry name" value="Glyas_Fos-R_dOase_dom"/>
</dbReference>
<dbReference type="Proteomes" id="UP000640052">
    <property type="component" value="Unassembled WGS sequence"/>
</dbReference>
<organism evidence="2 3">
    <name type="scientific">Acrocarpospora phusangensis</name>
    <dbReference type="NCBI Taxonomy" id="1070424"/>
    <lineage>
        <taxon>Bacteria</taxon>
        <taxon>Bacillati</taxon>
        <taxon>Actinomycetota</taxon>
        <taxon>Actinomycetes</taxon>
        <taxon>Streptosporangiales</taxon>
        <taxon>Streptosporangiaceae</taxon>
        <taxon>Acrocarpospora</taxon>
    </lineage>
</organism>
<keyword evidence="2" id="KW-0378">Hydrolase</keyword>
<gene>
    <name evidence="2" type="ORF">Aph01nite_30050</name>
</gene>
<proteinExistence type="predicted"/>
<feature type="domain" description="VOC" evidence="1">
    <location>
        <begin position="142"/>
        <end position="258"/>
    </location>
</feature>
<dbReference type="PANTHER" id="PTHR33993">
    <property type="entry name" value="GLYOXALASE-RELATED"/>
    <property type="match status" value="1"/>
</dbReference>
<dbReference type="PANTHER" id="PTHR33993:SF10">
    <property type="entry name" value="CONSERVED PROTEIN"/>
    <property type="match status" value="1"/>
</dbReference>
<dbReference type="InterPro" id="IPR052164">
    <property type="entry name" value="Anthracycline_SecMetBiosynth"/>
</dbReference>
<accession>A0A919UQM0</accession>
<dbReference type="EMBL" id="BOOA01000021">
    <property type="protein sequence ID" value="GIH24695.1"/>
    <property type="molecule type" value="Genomic_DNA"/>
</dbReference>
<sequence>MIAMPEFTKYRPGTACWVDLASADVQRSVEFYGQLFGWTAEFKDRPEAGGYGMFRRAGKAVAGIARTLADSQPTTWNTYFASEDAAKTAQSVREAGGTVVVEPMEIMDEGTMAVCKDPTGAFVSVWQSDRHPGAQVAGEPGTLNWVELATRDVDAAKIFYNQVFAWTAETRQMDTMTYTMFMMAGETVAGMMPMGERFPAGVPAHWLVYFGATDLDATVAAAGGLGARQLYGPKDIPGMGRFAVFADPQGAAFAVWEQS</sequence>
<dbReference type="Pfam" id="PF00903">
    <property type="entry name" value="Glyoxalase"/>
    <property type="match status" value="2"/>
</dbReference>
<dbReference type="Gene3D" id="3.10.180.10">
    <property type="entry name" value="2,3-Dihydroxybiphenyl 1,2-Dioxygenase, domain 1"/>
    <property type="match status" value="2"/>
</dbReference>
<reference evidence="2" key="1">
    <citation type="submission" date="2021-01" db="EMBL/GenBank/DDBJ databases">
        <title>Whole genome shotgun sequence of Acrocarpospora phusangensis NBRC 108782.</title>
        <authorList>
            <person name="Komaki H."/>
            <person name="Tamura T."/>
        </authorList>
    </citation>
    <scope>NUCLEOTIDE SEQUENCE</scope>
    <source>
        <strain evidence="2">NBRC 108782</strain>
    </source>
</reference>
<name>A0A919UQM0_9ACTN</name>
<dbReference type="SUPFAM" id="SSF54593">
    <property type="entry name" value="Glyoxalase/Bleomycin resistance protein/Dihydroxybiphenyl dioxygenase"/>
    <property type="match status" value="2"/>
</dbReference>
<dbReference type="AlphaFoldDB" id="A0A919UQM0"/>
<dbReference type="InterPro" id="IPR029068">
    <property type="entry name" value="Glyas_Bleomycin-R_OHBP_Dase"/>
</dbReference>
<dbReference type="GO" id="GO:0016787">
    <property type="term" value="F:hydrolase activity"/>
    <property type="evidence" value="ECO:0007669"/>
    <property type="project" value="UniProtKB-KW"/>
</dbReference>
<protein>
    <submittedName>
        <fullName evidence="2">Hydrolase</fullName>
    </submittedName>
</protein>
<dbReference type="CDD" id="cd07247">
    <property type="entry name" value="SgaA_N_like"/>
    <property type="match status" value="2"/>
</dbReference>
<evidence type="ECO:0000313" key="2">
    <source>
        <dbReference type="EMBL" id="GIH24695.1"/>
    </source>
</evidence>
<evidence type="ECO:0000313" key="3">
    <source>
        <dbReference type="Proteomes" id="UP000640052"/>
    </source>
</evidence>
<evidence type="ECO:0000259" key="1">
    <source>
        <dbReference type="PROSITE" id="PS51819"/>
    </source>
</evidence>
<keyword evidence="3" id="KW-1185">Reference proteome</keyword>
<dbReference type="InterPro" id="IPR037523">
    <property type="entry name" value="VOC_core"/>
</dbReference>
<feature type="domain" description="VOC" evidence="1">
    <location>
        <begin position="14"/>
        <end position="128"/>
    </location>
</feature>